<dbReference type="PANTHER" id="PTHR39515">
    <property type="entry name" value="CONSERVED PROTEIN"/>
    <property type="match status" value="1"/>
</dbReference>
<evidence type="ECO:0000259" key="2">
    <source>
        <dbReference type="PROSITE" id="PS50995"/>
    </source>
</evidence>
<dbReference type="Pfam" id="PF01047">
    <property type="entry name" value="MarR"/>
    <property type="match status" value="1"/>
</dbReference>
<sequence length="170" mass="18181">MSRSTSNPESDAQTAIIAMTPDRSTPNPESDGEFGCECEPAPLCGPVEEVRIFLTLMAEPAPPCGSVSLSPANHMDVAGRMALAIGRLSRRIRSVSGTPGTNHSHLSALATVVKTGPLRLGEFAKLERVAAPMVTRIAADLERAGFLERRRDPNDRRAYVLESTAAGIER</sequence>
<dbReference type="Proteomes" id="UP000219994">
    <property type="component" value="Unassembled WGS sequence"/>
</dbReference>
<feature type="compositionally biased region" description="Polar residues" evidence="1">
    <location>
        <begin position="1"/>
        <end position="13"/>
    </location>
</feature>
<dbReference type="InterPro" id="IPR000835">
    <property type="entry name" value="HTH_MarR-typ"/>
</dbReference>
<dbReference type="InterPro" id="IPR052526">
    <property type="entry name" value="HTH-type_Bedaq_tolerance"/>
</dbReference>
<reference evidence="4" key="1">
    <citation type="submission" date="2017-03" db="EMBL/GenBank/DDBJ databases">
        <authorList>
            <person name="Lund M.B."/>
        </authorList>
    </citation>
    <scope>NUCLEOTIDE SEQUENCE [LARGE SCALE GENOMIC DNA]</scope>
</reference>
<dbReference type="InterPro" id="IPR036390">
    <property type="entry name" value="WH_DNA-bd_sf"/>
</dbReference>
<dbReference type="Gene3D" id="1.10.10.10">
    <property type="entry name" value="Winged helix-like DNA-binding domain superfamily/Winged helix DNA-binding domain"/>
    <property type="match status" value="1"/>
</dbReference>
<dbReference type="SUPFAM" id="SSF46785">
    <property type="entry name" value="Winged helix' DNA-binding domain"/>
    <property type="match status" value="1"/>
</dbReference>
<proteinExistence type="predicted"/>
<name>A0A2A6FTH7_9MICO</name>
<dbReference type="PROSITE" id="PS50995">
    <property type="entry name" value="HTH_MARR_2"/>
    <property type="match status" value="1"/>
</dbReference>
<evidence type="ECO:0000313" key="4">
    <source>
        <dbReference type="Proteomes" id="UP000219994"/>
    </source>
</evidence>
<dbReference type="InterPro" id="IPR036388">
    <property type="entry name" value="WH-like_DNA-bd_sf"/>
</dbReference>
<gene>
    <name evidence="3" type="ORF">B5766_03455</name>
</gene>
<dbReference type="PANTHER" id="PTHR39515:SF2">
    <property type="entry name" value="HTH-TYPE TRANSCRIPTIONAL REGULATOR RV0880"/>
    <property type="match status" value="1"/>
</dbReference>
<organism evidence="3 4">
    <name type="scientific">Candidatus Lumbricidiphila eiseniae</name>
    <dbReference type="NCBI Taxonomy" id="1969409"/>
    <lineage>
        <taxon>Bacteria</taxon>
        <taxon>Bacillati</taxon>
        <taxon>Actinomycetota</taxon>
        <taxon>Actinomycetes</taxon>
        <taxon>Micrococcales</taxon>
        <taxon>Microbacteriaceae</taxon>
        <taxon>Candidatus Lumbricidiphila</taxon>
    </lineage>
</organism>
<dbReference type="AlphaFoldDB" id="A0A2A6FTH7"/>
<accession>A0A2A6FTH7</accession>
<dbReference type="EMBL" id="NAEP01000024">
    <property type="protein sequence ID" value="PDQ35960.1"/>
    <property type="molecule type" value="Genomic_DNA"/>
</dbReference>
<evidence type="ECO:0000256" key="1">
    <source>
        <dbReference type="SAM" id="MobiDB-lite"/>
    </source>
</evidence>
<dbReference type="GO" id="GO:0003700">
    <property type="term" value="F:DNA-binding transcription factor activity"/>
    <property type="evidence" value="ECO:0007669"/>
    <property type="project" value="InterPro"/>
</dbReference>
<comment type="caution">
    <text evidence="3">The sequence shown here is derived from an EMBL/GenBank/DDBJ whole genome shotgun (WGS) entry which is preliminary data.</text>
</comment>
<protein>
    <recommendedName>
        <fullName evidence="2">HTH marR-type domain-containing protein</fullName>
    </recommendedName>
</protein>
<feature type="region of interest" description="Disordered" evidence="1">
    <location>
        <begin position="1"/>
        <end position="34"/>
    </location>
</feature>
<feature type="domain" description="HTH marR-type" evidence="2">
    <location>
        <begin position="74"/>
        <end position="170"/>
    </location>
</feature>
<evidence type="ECO:0000313" key="3">
    <source>
        <dbReference type="EMBL" id="PDQ35960.1"/>
    </source>
</evidence>